<keyword evidence="1" id="KW-0812">Transmembrane</keyword>
<dbReference type="PANTHER" id="PTHR34473">
    <property type="entry name" value="UPF0699 TRANSMEMBRANE PROTEIN YDBS"/>
    <property type="match status" value="1"/>
</dbReference>
<dbReference type="Pfam" id="PF03703">
    <property type="entry name" value="bPH_2"/>
    <property type="match status" value="1"/>
</dbReference>
<dbReference type="InterPro" id="IPR005182">
    <property type="entry name" value="YdbS-like_PH"/>
</dbReference>
<keyword evidence="1" id="KW-1133">Transmembrane helix</keyword>
<dbReference type="AlphaFoldDB" id="A0A3D8PLQ6"/>
<keyword evidence="1" id="KW-0472">Membrane</keyword>
<dbReference type="OrthoDB" id="2437193at2"/>
<dbReference type="EMBL" id="PIOD01000020">
    <property type="protein sequence ID" value="RDW16171.1"/>
    <property type="molecule type" value="Genomic_DNA"/>
</dbReference>
<feature type="domain" description="YdbS-like PH" evidence="2">
    <location>
        <begin position="78"/>
        <end position="154"/>
    </location>
</feature>
<keyword evidence="4" id="KW-1185">Reference proteome</keyword>
<name>A0A3D8PLQ6_9BACI</name>
<dbReference type="PANTHER" id="PTHR34473:SF2">
    <property type="entry name" value="UPF0699 TRANSMEMBRANE PROTEIN YDBT"/>
    <property type="match status" value="1"/>
</dbReference>
<evidence type="ECO:0000259" key="2">
    <source>
        <dbReference type="Pfam" id="PF03703"/>
    </source>
</evidence>
<reference evidence="4" key="1">
    <citation type="submission" date="2017-11" db="EMBL/GenBank/DDBJ databases">
        <authorList>
            <person name="Zhu W."/>
        </authorList>
    </citation>
    <scope>NUCLEOTIDE SEQUENCE [LARGE SCALE GENOMIC DNA]</scope>
    <source>
        <strain evidence="4">CAU 1051</strain>
    </source>
</reference>
<dbReference type="Proteomes" id="UP000256520">
    <property type="component" value="Unassembled WGS sequence"/>
</dbReference>
<evidence type="ECO:0000313" key="4">
    <source>
        <dbReference type="Proteomes" id="UP000256520"/>
    </source>
</evidence>
<feature type="transmembrane region" description="Helical" evidence="1">
    <location>
        <begin position="21"/>
        <end position="42"/>
    </location>
</feature>
<evidence type="ECO:0000313" key="3">
    <source>
        <dbReference type="EMBL" id="RDW16171.1"/>
    </source>
</evidence>
<feature type="transmembrane region" description="Helical" evidence="1">
    <location>
        <begin position="48"/>
        <end position="72"/>
    </location>
</feature>
<dbReference type="RefSeq" id="WP_115750674.1">
    <property type="nucleotide sequence ID" value="NZ_PIOD01000020.1"/>
</dbReference>
<organism evidence="3 4">
    <name type="scientific">Oceanobacillus chungangensis</name>
    <dbReference type="NCBI Taxonomy" id="1229152"/>
    <lineage>
        <taxon>Bacteria</taxon>
        <taxon>Bacillati</taxon>
        <taxon>Bacillota</taxon>
        <taxon>Bacilli</taxon>
        <taxon>Bacillales</taxon>
        <taxon>Bacillaceae</taxon>
        <taxon>Oceanobacillus</taxon>
    </lineage>
</organism>
<protein>
    <recommendedName>
        <fullName evidence="2">YdbS-like PH domain-containing protein</fullName>
    </recommendedName>
</protein>
<proteinExistence type="predicted"/>
<gene>
    <name evidence="3" type="ORF">CWR45_14935</name>
</gene>
<evidence type="ECO:0000256" key="1">
    <source>
        <dbReference type="SAM" id="Phobius"/>
    </source>
</evidence>
<accession>A0A3D8PLQ6</accession>
<comment type="caution">
    <text evidence="3">The sequence shown here is derived from an EMBL/GenBank/DDBJ whole genome shotgun (WGS) entry which is preliminary data.</text>
</comment>
<sequence>MYVLKEPTQKISPDAIKVWRITDTISIIIFLVTLTFLLYLHYSYQWDFWIGAVIYSLIGVTCVSAIIELIILPVYKQKTWRYEIDSNCIQLKHGGAIKKTHMIIPMDKVYFVDTYQGPILKRYKLAAIKIGTVGYVHEIPNLPEEKASEIRNYIASLTELYKEKEDTNGDQTRG</sequence>